<feature type="transmembrane region" description="Helical" evidence="1">
    <location>
        <begin position="62"/>
        <end position="82"/>
    </location>
</feature>
<keyword evidence="3" id="KW-0418">Kinase</keyword>
<reference evidence="4" key="2">
    <citation type="submission" date="2015-09" db="EMBL/GenBank/DDBJ databases">
        <title>Draft genome sequence of a multidrug-resistant Chryseobacterium indologenes isolate from Malaysia.</title>
        <authorList>
            <person name="Yu C.Y."/>
            <person name="Ang G.Y."/>
            <person name="Chan K.-G."/>
        </authorList>
    </citation>
    <scope>NUCLEOTIDE SEQUENCE [LARGE SCALE GENOMIC DNA]</scope>
    <source>
        <strain evidence="4">CI_885</strain>
    </source>
</reference>
<feature type="transmembrane region" description="Helical" evidence="1">
    <location>
        <begin position="91"/>
        <end position="110"/>
    </location>
</feature>
<evidence type="ECO:0000313" key="3">
    <source>
        <dbReference type="EMBL" id="KPE49062.1"/>
    </source>
</evidence>
<feature type="domain" description="Signal transduction histidine kinase internal region" evidence="2">
    <location>
        <begin position="200"/>
        <end position="275"/>
    </location>
</feature>
<organism evidence="3 4">
    <name type="scientific">Chryseobacterium indologenes</name>
    <name type="common">Flavobacterium indologenes</name>
    <dbReference type="NCBI Taxonomy" id="253"/>
    <lineage>
        <taxon>Bacteria</taxon>
        <taxon>Pseudomonadati</taxon>
        <taxon>Bacteroidota</taxon>
        <taxon>Flavobacteriia</taxon>
        <taxon>Flavobacteriales</taxon>
        <taxon>Weeksellaceae</taxon>
        <taxon>Chryseobacterium group</taxon>
        <taxon>Chryseobacterium</taxon>
    </lineage>
</organism>
<accession>A0A0N0ITV5</accession>
<dbReference type="InterPro" id="IPR010559">
    <property type="entry name" value="Sig_transdc_His_kin_internal"/>
</dbReference>
<dbReference type="GO" id="GO:0016020">
    <property type="term" value="C:membrane"/>
    <property type="evidence" value="ECO:0007669"/>
    <property type="project" value="InterPro"/>
</dbReference>
<name>A0A0N0ITV5_CHRID</name>
<evidence type="ECO:0000313" key="4">
    <source>
        <dbReference type="Proteomes" id="UP000037953"/>
    </source>
</evidence>
<keyword evidence="3" id="KW-0808">Transferase</keyword>
<dbReference type="AlphaFoldDB" id="A0A0N0ITV5"/>
<dbReference type="InterPro" id="IPR050640">
    <property type="entry name" value="Bact_2-comp_sensor_kinase"/>
</dbReference>
<keyword evidence="1" id="KW-0812">Transmembrane</keyword>
<gene>
    <name evidence="3" type="ORF">AOB46_21945</name>
</gene>
<sequence length="388" mass="45335">MQTSSKSMTPFLEKIAQFNFEKLYTPVNRILCHAFMWVFFSSFLFLNYWLELKISFKSSLLLTGRGTINNMVVFYIFFYIIVPQIFKSRTWGILLVIISLPFSIYTWLTINHLQFRFLNYMNIDILDGPLKNVISKNAAMPFKQALSFKNVFGSAILVIYSFSPPFFVKILFDIARLFNRTIYLQKQTSELELQNLNIEKDFLKAQLNPHFLFNTLNNLYGLVVKKDPNAPEVIINISDLMAYTLYESNTEKVSLQKELDFIQNYFSLERMRYSSDKKINLNITVEDSIQNVLIAPLLCFTFIENAFKYGLQTASDNFLEINIHIVNNIFYFSIENDKEKNFIKNTVLGGIGVKNVEKRLNLIYPNNHKLIIDDRETSFFVSLSINLT</sequence>
<protein>
    <submittedName>
        <fullName evidence="3">Histidine kinase</fullName>
    </submittedName>
</protein>
<proteinExistence type="predicted"/>
<dbReference type="GO" id="GO:0000155">
    <property type="term" value="F:phosphorelay sensor kinase activity"/>
    <property type="evidence" value="ECO:0007669"/>
    <property type="project" value="InterPro"/>
</dbReference>
<dbReference type="Pfam" id="PF06580">
    <property type="entry name" value="His_kinase"/>
    <property type="match status" value="1"/>
</dbReference>
<keyword evidence="1" id="KW-0472">Membrane</keyword>
<dbReference type="Proteomes" id="UP000037953">
    <property type="component" value="Unassembled WGS sequence"/>
</dbReference>
<feature type="transmembrane region" description="Helical" evidence="1">
    <location>
        <begin position="151"/>
        <end position="172"/>
    </location>
</feature>
<evidence type="ECO:0000256" key="1">
    <source>
        <dbReference type="SAM" id="Phobius"/>
    </source>
</evidence>
<dbReference type="EMBL" id="LJOD01000026">
    <property type="protein sequence ID" value="KPE49062.1"/>
    <property type="molecule type" value="Genomic_DNA"/>
</dbReference>
<keyword evidence="1" id="KW-1133">Transmembrane helix</keyword>
<dbReference type="PANTHER" id="PTHR34220">
    <property type="entry name" value="SENSOR HISTIDINE KINASE YPDA"/>
    <property type="match status" value="1"/>
</dbReference>
<feature type="transmembrane region" description="Helical" evidence="1">
    <location>
        <begin position="30"/>
        <end position="50"/>
    </location>
</feature>
<dbReference type="PANTHER" id="PTHR34220:SF7">
    <property type="entry name" value="SENSOR HISTIDINE KINASE YPDA"/>
    <property type="match status" value="1"/>
</dbReference>
<dbReference type="RefSeq" id="WP_241489271.1">
    <property type="nucleotide sequence ID" value="NZ_LJOD01000026.1"/>
</dbReference>
<reference evidence="3 4" key="1">
    <citation type="journal article" date="2015" name="Genom Data">
        <title>Draft genome sequence of a multidrug-resistant Chryseobacterium indologenes isolate from Malaysia.</title>
        <authorList>
            <person name="Yu C.Y."/>
            <person name="Ang G.Y."/>
            <person name="Cheng H.J."/>
            <person name="Cheong Y.M."/>
            <person name="Yin W.F."/>
            <person name="Chan K.G."/>
        </authorList>
    </citation>
    <scope>NUCLEOTIDE SEQUENCE [LARGE SCALE GENOMIC DNA]</scope>
    <source>
        <strain evidence="3 4">CI_885</strain>
    </source>
</reference>
<comment type="caution">
    <text evidence="3">The sequence shown here is derived from an EMBL/GenBank/DDBJ whole genome shotgun (WGS) entry which is preliminary data.</text>
</comment>
<dbReference type="PATRIC" id="fig|253.9.peg.2816"/>
<evidence type="ECO:0000259" key="2">
    <source>
        <dbReference type="Pfam" id="PF06580"/>
    </source>
</evidence>